<dbReference type="OrthoDB" id="1683318at2"/>
<dbReference type="Pfam" id="PF02627">
    <property type="entry name" value="CMD"/>
    <property type="match status" value="1"/>
</dbReference>
<dbReference type="SUPFAM" id="SSF69118">
    <property type="entry name" value="AhpD-like"/>
    <property type="match status" value="1"/>
</dbReference>
<dbReference type="AlphaFoldDB" id="A0A2V3TZP8"/>
<accession>A0A2V3TZP8</accession>
<dbReference type="InterPro" id="IPR029032">
    <property type="entry name" value="AhpD-like"/>
</dbReference>
<name>A0A2V3TZP8_9HYPH</name>
<keyword evidence="2" id="KW-0560">Oxidoreductase</keyword>
<dbReference type="RefSeq" id="WP_110376815.1">
    <property type="nucleotide sequence ID" value="NZ_CAKNFM010000004.1"/>
</dbReference>
<dbReference type="InterPro" id="IPR004675">
    <property type="entry name" value="AhpD_core"/>
</dbReference>
<dbReference type="GO" id="GO:0051920">
    <property type="term" value="F:peroxiredoxin activity"/>
    <property type="evidence" value="ECO:0007669"/>
    <property type="project" value="InterPro"/>
</dbReference>
<dbReference type="EMBL" id="QJJK01000010">
    <property type="protein sequence ID" value="PXW55220.1"/>
    <property type="molecule type" value="Genomic_DNA"/>
</dbReference>
<comment type="caution">
    <text evidence="2">The sequence shown here is derived from an EMBL/GenBank/DDBJ whole genome shotgun (WGS) entry which is preliminary data.</text>
</comment>
<dbReference type="InterPro" id="IPR003779">
    <property type="entry name" value="CMD-like"/>
</dbReference>
<feature type="domain" description="Carboxymuconolactone decarboxylase-like" evidence="1">
    <location>
        <begin position="26"/>
        <end position="108"/>
    </location>
</feature>
<dbReference type="Proteomes" id="UP000248021">
    <property type="component" value="Unassembled WGS sequence"/>
</dbReference>
<protein>
    <submittedName>
        <fullName evidence="2">AhpD family alkylhydroperoxidase</fullName>
    </submittedName>
</protein>
<evidence type="ECO:0000313" key="2">
    <source>
        <dbReference type="EMBL" id="PXW55220.1"/>
    </source>
</evidence>
<sequence>MTSSEDLPRQLKAMNLRFGALAKAAPQTMTAFRALMGEASKPGTLSSAIKELVAVAIAVHQGCGDCILFHVANAIHHGASREELSEVLSVAVEMGGGPSAVYAGRALEAYDVFAGEKS</sequence>
<proteinExistence type="predicted"/>
<dbReference type="NCBIfam" id="TIGR00778">
    <property type="entry name" value="ahpD_dom"/>
    <property type="match status" value="1"/>
</dbReference>
<reference evidence="2 3" key="1">
    <citation type="submission" date="2018-05" db="EMBL/GenBank/DDBJ databases">
        <title>Genomic Encyclopedia of Type Strains, Phase IV (KMG-IV): sequencing the most valuable type-strain genomes for metagenomic binning, comparative biology and taxonomic classification.</title>
        <authorList>
            <person name="Goeker M."/>
        </authorList>
    </citation>
    <scope>NUCLEOTIDE SEQUENCE [LARGE SCALE GENOMIC DNA]</scope>
    <source>
        <strain evidence="2 3">DSM 6462</strain>
    </source>
</reference>
<evidence type="ECO:0000313" key="3">
    <source>
        <dbReference type="Proteomes" id="UP000248021"/>
    </source>
</evidence>
<evidence type="ECO:0000259" key="1">
    <source>
        <dbReference type="Pfam" id="PF02627"/>
    </source>
</evidence>
<keyword evidence="2" id="KW-0575">Peroxidase</keyword>
<keyword evidence="3" id="KW-1185">Reference proteome</keyword>
<dbReference type="Gene3D" id="1.20.1290.10">
    <property type="entry name" value="AhpD-like"/>
    <property type="match status" value="1"/>
</dbReference>
<dbReference type="PANTHER" id="PTHR33930:SF2">
    <property type="entry name" value="BLR3452 PROTEIN"/>
    <property type="match status" value="1"/>
</dbReference>
<gene>
    <name evidence="2" type="ORF">C7450_110159</name>
</gene>
<organism evidence="2 3">
    <name type="scientific">Chelatococcus asaccharovorans</name>
    <dbReference type="NCBI Taxonomy" id="28210"/>
    <lineage>
        <taxon>Bacteria</taxon>
        <taxon>Pseudomonadati</taxon>
        <taxon>Pseudomonadota</taxon>
        <taxon>Alphaproteobacteria</taxon>
        <taxon>Hyphomicrobiales</taxon>
        <taxon>Chelatococcaceae</taxon>
        <taxon>Chelatococcus</taxon>
    </lineage>
</organism>
<dbReference type="PANTHER" id="PTHR33930">
    <property type="entry name" value="ALKYL HYDROPEROXIDE REDUCTASE AHPD"/>
    <property type="match status" value="1"/>
</dbReference>